<gene>
    <name evidence="1" type="ORF">MCYG_02837</name>
</gene>
<dbReference type="Proteomes" id="UP000002035">
    <property type="component" value="Unassembled WGS sequence"/>
</dbReference>
<organism evidence="1 2">
    <name type="scientific">Arthroderma otae (strain ATCC MYA-4605 / CBS 113480)</name>
    <name type="common">Microsporum canis</name>
    <dbReference type="NCBI Taxonomy" id="554155"/>
    <lineage>
        <taxon>Eukaryota</taxon>
        <taxon>Fungi</taxon>
        <taxon>Dikarya</taxon>
        <taxon>Ascomycota</taxon>
        <taxon>Pezizomycotina</taxon>
        <taxon>Eurotiomycetes</taxon>
        <taxon>Eurotiomycetidae</taxon>
        <taxon>Onygenales</taxon>
        <taxon>Arthrodermataceae</taxon>
        <taxon>Microsporum</taxon>
    </lineage>
</organism>
<protein>
    <submittedName>
        <fullName evidence="1">Uncharacterized protein</fullName>
    </submittedName>
</protein>
<dbReference type="GeneID" id="9222814"/>
<accession>C5FJZ6</accession>
<dbReference type="VEuPathDB" id="FungiDB:MCYG_02837"/>
<keyword evidence="2" id="KW-1185">Reference proteome</keyword>
<evidence type="ECO:0000313" key="1">
    <source>
        <dbReference type="EMBL" id="EEQ30018.1"/>
    </source>
</evidence>
<name>C5FJZ6_ARTOC</name>
<dbReference type="HOGENOM" id="CLU_2026171_0_0_1"/>
<dbReference type="OrthoDB" id="2322999at2759"/>
<dbReference type="RefSeq" id="XP_002847331.1">
    <property type="nucleotide sequence ID" value="XM_002847285.1"/>
</dbReference>
<evidence type="ECO:0000313" key="2">
    <source>
        <dbReference type="Proteomes" id="UP000002035"/>
    </source>
</evidence>
<reference evidence="2" key="1">
    <citation type="journal article" date="2012" name="MBio">
        <title>Comparative genome analysis of Trichophyton rubrum and related dermatophytes reveals candidate genes involved in infection.</title>
        <authorList>
            <person name="Martinez D.A."/>
            <person name="Oliver B.G."/>
            <person name="Graeser Y."/>
            <person name="Goldberg J.M."/>
            <person name="Li W."/>
            <person name="Martinez-Rossi N.M."/>
            <person name="Monod M."/>
            <person name="Shelest E."/>
            <person name="Barton R.C."/>
            <person name="Birch E."/>
            <person name="Brakhage A.A."/>
            <person name="Chen Z."/>
            <person name="Gurr S.J."/>
            <person name="Heiman D."/>
            <person name="Heitman J."/>
            <person name="Kosti I."/>
            <person name="Rossi A."/>
            <person name="Saif S."/>
            <person name="Samalova M."/>
            <person name="Saunders C.W."/>
            <person name="Shea T."/>
            <person name="Summerbell R.C."/>
            <person name="Xu J."/>
            <person name="Young S."/>
            <person name="Zeng Q."/>
            <person name="Birren B.W."/>
            <person name="Cuomo C.A."/>
            <person name="White T.C."/>
        </authorList>
    </citation>
    <scope>NUCLEOTIDE SEQUENCE [LARGE SCALE GENOMIC DNA]</scope>
    <source>
        <strain evidence="2">ATCC MYA-4605 / CBS 113480</strain>
    </source>
</reference>
<dbReference type="OMA" id="MKIESAP"/>
<dbReference type="AlphaFoldDB" id="C5FJZ6"/>
<proteinExistence type="predicted"/>
<dbReference type="eggNOG" id="ENOG502SVH9">
    <property type="taxonomic scope" value="Eukaryota"/>
</dbReference>
<sequence>MKISQAHVKNLVTTITQYGLGKKLGIHLLHKHEPLPDGQVKLEMKIESAPGKWIKPTLIDSLDLSNIHGVTFKVVPGENRLVSYEFGEGPSPVSNSDVVNSNCVKDFISYVTKHDLVDAIAL</sequence>
<dbReference type="EMBL" id="DS995703">
    <property type="protein sequence ID" value="EEQ30018.1"/>
    <property type="molecule type" value="Genomic_DNA"/>
</dbReference>